<dbReference type="Pfam" id="PF13649">
    <property type="entry name" value="Methyltransf_25"/>
    <property type="match status" value="1"/>
</dbReference>
<dbReference type="PANTHER" id="PTHR43591:SF24">
    <property type="entry name" value="2-METHOXY-6-POLYPRENYL-1,4-BENZOQUINOL METHYLASE, MITOCHONDRIAL"/>
    <property type="match status" value="1"/>
</dbReference>
<accession>A0A397TLJ7</accession>
<dbReference type="AlphaFoldDB" id="A0A397TLJ7"/>
<name>A0A397TLJ7_9GLOM</name>
<keyword evidence="2" id="KW-0489">Methyltransferase</keyword>
<dbReference type="GO" id="GO:0008168">
    <property type="term" value="F:methyltransferase activity"/>
    <property type="evidence" value="ECO:0007669"/>
    <property type="project" value="UniProtKB-KW"/>
</dbReference>
<keyword evidence="3" id="KW-1185">Reference proteome</keyword>
<dbReference type="SUPFAM" id="SSF53335">
    <property type="entry name" value="S-adenosyl-L-methionine-dependent methyltransferases"/>
    <property type="match status" value="1"/>
</dbReference>
<dbReference type="InterPro" id="IPR029063">
    <property type="entry name" value="SAM-dependent_MTases_sf"/>
</dbReference>
<dbReference type="CDD" id="cd02440">
    <property type="entry name" value="AdoMet_MTases"/>
    <property type="match status" value="1"/>
</dbReference>
<protein>
    <submittedName>
        <fullName evidence="2">S-adenosyl-L-methionine-dependent methyltransferase</fullName>
    </submittedName>
</protein>
<evidence type="ECO:0000313" key="2">
    <source>
        <dbReference type="EMBL" id="RIA98249.1"/>
    </source>
</evidence>
<evidence type="ECO:0000313" key="3">
    <source>
        <dbReference type="Proteomes" id="UP000265703"/>
    </source>
</evidence>
<dbReference type="EMBL" id="QKYT01000018">
    <property type="protein sequence ID" value="RIA98249.1"/>
    <property type="molecule type" value="Genomic_DNA"/>
</dbReference>
<keyword evidence="2" id="KW-0808">Transferase</keyword>
<comment type="caution">
    <text evidence="2">The sequence shown here is derived from an EMBL/GenBank/DDBJ whole genome shotgun (WGS) entry which is preliminary data.</text>
</comment>
<feature type="domain" description="Methyltransferase" evidence="1">
    <location>
        <begin position="68"/>
        <end position="159"/>
    </location>
</feature>
<organism evidence="2 3">
    <name type="scientific">Glomus cerebriforme</name>
    <dbReference type="NCBI Taxonomy" id="658196"/>
    <lineage>
        <taxon>Eukaryota</taxon>
        <taxon>Fungi</taxon>
        <taxon>Fungi incertae sedis</taxon>
        <taxon>Mucoromycota</taxon>
        <taxon>Glomeromycotina</taxon>
        <taxon>Glomeromycetes</taxon>
        <taxon>Glomerales</taxon>
        <taxon>Glomeraceae</taxon>
        <taxon>Glomus</taxon>
    </lineage>
</organism>
<evidence type="ECO:0000259" key="1">
    <source>
        <dbReference type="Pfam" id="PF13649"/>
    </source>
</evidence>
<dbReference type="InterPro" id="IPR041698">
    <property type="entry name" value="Methyltransf_25"/>
</dbReference>
<dbReference type="GO" id="GO:0032259">
    <property type="term" value="P:methylation"/>
    <property type="evidence" value="ECO:0007669"/>
    <property type="project" value="UniProtKB-KW"/>
</dbReference>
<reference evidence="2 3" key="1">
    <citation type="submission" date="2018-06" db="EMBL/GenBank/DDBJ databases">
        <title>Comparative genomics reveals the genomic features of Rhizophagus irregularis, R. cerebriforme, R. diaphanum and Gigaspora rosea, and their symbiotic lifestyle signature.</title>
        <authorList>
            <person name="Morin E."/>
            <person name="San Clemente H."/>
            <person name="Chen E.C.H."/>
            <person name="De La Providencia I."/>
            <person name="Hainaut M."/>
            <person name="Kuo A."/>
            <person name="Kohler A."/>
            <person name="Murat C."/>
            <person name="Tang N."/>
            <person name="Roy S."/>
            <person name="Loubradou J."/>
            <person name="Henrissat B."/>
            <person name="Grigoriev I.V."/>
            <person name="Corradi N."/>
            <person name="Roux C."/>
            <person name="Martin F.M."/>
        </authorList>
    </citation>
    <scope>NUCLEOTIDE SEQUENCE [LARGE SCALE GENOMIC DNA]</scope>
    <source>
        <strain evidence="2 3">DAOM 227022</strain>
    </source>
</reference>
<sequence>MGNHLVKKNSINHDSNFHKLFSSYKLINENRVGFDEREHLGHALIRDIFKGNFSSPIQDILFDSDTNILDVGCGSGFWLMEMASDYQKPNYFGIDILPIFPEFTCPKRIKFRQGNFFKSRYEDNTFDFIHMQFLVCDFTVDQWENFVFQELARILKPGGWLEICDPEFKFENDGPASNKLNSAVCKNIRSKNGDPLIVHRHRSLIESIPSFSSSTLHHEKRKFPLCSLDNKELGELGGFHTKESCRNILQGPVGKDLNIKPKEIDSYLDKMSREFILSRSYFHVHRFYVQKSWEV</sequence>
<dbReference type="Gene3D" id="3.40.50.150">
    <property type="entry name" value="Vaccinia Virus protein VP39"/>
    <property type="match status" value="1"/>
</dbReference>
<dbReference type="Proteomes" id="UP000265703">
    <property type="component" value="Unassembled WGS sequence"/>
</dbReference>
<dbReference type="OrthoDB" id="2013972at2759"/>
<dbReference type="PANTHER" id="PTHR43591">
    <property type="entry name" value="METHYLTRANSFERASE"/>
    <property type="match status" value="1"/>
</dbReference>
<proteinExistence type="predicted"/>
<gene>
    <name evidence="2" type="ORF">C1645_870803</name>
</gene>